<dbReference type="Gene3D" id="3.30.230.10">
    <property type="match status" value="1"/>
</dbReference>
<keyword evidence="10" id="KW-0460">Magnesium</keyword>
<comment type="similarity">
    <text evidence="2">Belongs to the GHMP kinase family. Mevalonate kinase subfamily.</text>
</comment>
<dbReference type="PRINTS" id="PR00959">
    <property type="entry name" value="MEVGALKINASE"/>
</dbReference>
<evidence type="ECO:0000256" key="5">
    <source>
        <dbReference type="ARBA" id="ARBA00022516"/>
    </source>
</evidence>
<dbReference type="Pfam" id="PF08544">
    <property type="entry name" value="GHMP_kinases_C"/>
    <property type="match status" value="1"/>
</dbReference>
<keyword evidence="11" id="KW-0443">Lipid metabolism</keyword>
<dbReference type="PANTHER" id="PTHR43290">
    <property type="entry name" value="MEVALONATE KINASE"/>
    <property type="match status" value="1"/>
</dbReference>
<dbReference type="SUPFAM" id="SSF55060">
    <property type="entry name" value="GHMP Kinase, C-terminal domain"/>
    <property type="match status" value="1"/>
</dbReference>
<dbReference type="RefSeq" id="WP_151968218.1">
    <property type="nucleotide sequence ID" value="NZ_AP019860.1"/>
</dbReference>
<dbReference type="GO" id="GO:0019287">
    <property type="term" value="P:isopentenyl diphosphate biosynthetic process, mevalonate pathway"/>
    <property type="evidence" value="ECO:0007669"/>
    <property type="project" value="UniProtKB-UniPathway"/>
</dbReference>
<dbReference type="InterPro" id="IPR006204">
    <property type="entry name" value="GHMP_kinase_N_dom"/>
</dbReference>
<dbReference type="InterPro" id="IPR006205">
    <property type="entry name" value="Mev_gal_kin"/>
</dbReference>
<gene>
    <name evidence="15" type="ORF">UABAM_02394</name>
</gene>
<comment type="pathway">
    <text evidence="12">Isoprenoid biosynthesis; isopentenyl diphosphate biosynthesis via mevalonate pathway; isopentenyl diphosphate from (R)-mevalonate: step 1/3.</text>
</comment>
<dbReference type="InterPro" id="IPR036554">
    <property type="entry name" value="GHMP_kinase_C_sf"/>
</dbReference>
<evidence type="ECO:0000256" key="10">
    <source>
        <dbReference type="ARBA" id="ARBA00022842"/>
    </source>
</evidence>
<protein>
    <recommendedName>
        <fullName evidence="3">mevalonate kinase</fullName>
        <ecNumber evidence="3">2.7.1.36</ecNumber>
    </recommendedName>
</protein>
<reference evidence="15 16" key="1">
    <citation type="submission" date="2019-08" db="EMBL/GenBank/DDBJ databases">
        <title>Complete genome sequence of Candidatus Uab amorphum.</title>
        <authorList>
            <person name="Shiratori T."/>
            <person name="Suzuki S."/>
            <person name="Kakizawa Y."/>
            <person name="Ishida K."/>
        </authorList>
    </citation>
    <scope>NUCLEOTIDE SEQUENCE [LARGE SCALE GENOMIC DNA]</scope>
    <source>
        <strain evidence="15 16">SRT547</strain>
    </source>
</reference>
<evidence type="ECO:0000256" key="2">
    <source>
        <dbReference type="ARBA" id="ARBA00006495"/>
    </source>
</evidence>
<dbReference type="PANTHER" id="PTHR43290:SF2">
    <property type="entry name" value="MEVALONATE KINASE"/>
    <property type="match status" value="1"/>
</dbReference>
<dbReference type="KEGG" id="uam:UABAM_02394"/>
<evidence type="ECO:0000313" key="15">
    <source>
        <dbReference type="EMBL" id="BBM84039.1"/>
    </source>
</evidence>
<dbReference type="InterPro" id="IPR020568">
    <property type="entry name" value="Ribosomal_Su5_D2-typ_SF"/>
</dbReference>
<dbReference type="GO" id="GO:0005524">
    <property type="term" value="F:ATP binding"/>
    <property type="evidence" value="ECO:0007669"/>
    <property type="project" value="UniProtKB-KW"/>
</dbReference>
<evidence type="ECO:0000256" key="3">
    <source>
        <dbReference type="ARBA" id="ARBA00012103"/>
    </source>
</evidence>
<evidence type="ECO:0000256" key="9">
    <source>
        <dbReference type="ARBA" id="ARBA00022840"/>
    </source>
</evidence>
<proteinExistence type="inferred from homology"/>
<dbReference type="InterPro" id="IPR014721">
    <property type="entry name" value="Ribsml_uS5_D2-typ_fold_subgr"/>
</dbReference>
<keyword evidence="16" id="KW-1185">Reference proteome</keyword>
<dbReference type="AlphaFoldDB" id="A0A5S9F3Z2"/>
<sequence>MRGYGKIILFGEHSVVYGYPALATSLDVGVLCKIEPHNKYQLNVPCLSLVMNDNDSEHVLGKVFNKILSYFPQKKQACRIDLFPEIPLGAGLGSSAATSVSIIRGLLKHHNLVWDNNQVNDVAFAAETIFHGTPSGIDNTIATFGGMCYLRNAQEFPAPRQSIGEIPLKKLTISQLPVLSKPLQLMIVNTKRERRTKDLVDKVREFRNKNQVECDKTMQKMGSFAAIALDAFEREDFSTIGHLFDENQCCLQKIGVSCSEIDFVCDEARRHGALGAKLTGAGGGGCVIVLVEKQQPQLQEILEQRGFEVFYALCGKDCTRGK</sequence>
<keyword evidence="6" id="KW-0808">Transferase</keyword>
<organism evidence="15 16">
    <name type="scientific">Uabimicrobium amorphum</name>
    <dbReference type="NCBI Taxonomy" id="2596890"/>
    <lineage>
        <taxon>Bacteria</taxon>
        <taxon>Pseudomonadati</taxon>
        <taxon>Planctomycetota</taxon>
        <taxon>Candidatus Uabimicrobiia</taxon>
        <taxon>Candidatus Uabimicrobiales</taxon>
        <taxon>Candidatus Uabimicrobiaceae</taxon>
        <taxon>Candidatus Uabimicrobium</taxon>
    </lineage>
</organism>
<dbReference type="UniPathway" id="UPA00057">
    <property type="reaction ID" value="UER00098"/>
</dbReference>
<dbReference type="EMBL" id="AP019860">
    <property type="protein sequence ID" value="BBM84039.1"/>
    <property type="molecule type" value="Genomic_DNA"/>
</dbReference>
<evidence type="ECO:0000259" key="13">
    <source>
        <dbReference type="Pfam" id="PF00288"/>
    </source>
</evidence>
<evidence type="ECO:0000256" key="7">
    <source>
        <dbReference type="ARBA" id="ARBA00022741"/>
    </source>
</evidence>
<dbReference type="InterPro" id="IPR006203">
    <property type="entry name" value="GHMP_knse_ATP-bd_CS"/>
</dbReference>
<feature type="domain" description="GHMP kinase N-terminal" evidence="13">
    <location>
        <begin position="63"/>
        <end position="146"/>
    </location>
</feature>
<dbReference type="EC" id="2.7.1.36" evidence="3"/>
<evidence type="ECO:0000256" key="6">
    <source>
        <dbReference type="ARBA" id="ARBA00022679"/>
    </source>
</evidence>
<keyword evidence="7" id="KW-0547">Nucleotide-binding</keyword>
<evidence type="ECO:0000256" key="12">
    <source>
        <dbReference type="ARBA" id="ARBA00029438"/>
    </source>
</evidence>
<keyword evidence="5" id="KW-0444">Lipid biosynthesis</keyword>
<evidence type="ECO:0000256" key="11">
    <source>
        <dbReference type="ARBA" id="ARBA00023098"/>
    </source>
</evidence>
<dbReference type="NCBIfam" id="TIGR00549">
    <property type="entry name" value="mevalon_kin"/>
    <property type="match status" value="1"/>
</dbReference>
<dbReference type="Pfam" id="PF00288">
    <property type="entry name" value="GHMP_kinases_N"/>
    <property type="match status" value="1"/>
</dbReference>
<accession>A0A5S9F3Z2</accession>
<dbReference type="PROSITE" id="PS00627">
    <property type="entry name" value="GHMP_KINASES_ATP"/>
    <property type="match status" value="1"/>
</dbReference>
<keyword evidence="4" id="KW-0963">Cytoplasm</keyword>
<evidence type="ECO:0000259" key="14">
    <source>
        <dbReference type="Pfam" id="PF08544"/>
    </source>
</evidence>
<name>A0A5S9F3Z2_UABAM</name>
<evidence type="ECO:0000256" key="4">
    <source>
        <dbReference type="ARBA" id="ARBA00022490"/>
    </source>
</evidence>
<evidence type="ECO:0000256" key="1">
    <source>
        <dbReference type="ARBA" id="ARBA00004496"/>
    </source>
</evidence>
<keyword evidence="9" id="KW-0067">ATP-binding</keyword>
<dbReference type="SUPFAM" id="SSF54211">
    <property type="entry name" value="Ribosomal protein S5 domain 2-like"/>
    <property type="match status" value="1"/>
</dbReference>
<dbReference type="GO" id="GO:0004496">
    <property type="term" value="F:mevalonate kinase activity"/>
    <property type="evidence" value="ECO:0007669"/>
    <property type="project" value="UniProtKB-EC"/>
</dbReference>
<dbReference type="GO" id="GO:0005829">
    <property type="term" value="C:cytosol"/>
    <property type="evidence" value="ECO:0007669"/>
    <property type="project" value="TreeGrafter"/>
</dbReference>
<dbReference type="Proteomes" id="UP000326354">
    <property type="component" value="Chromosome"/>
</dbReference>
<dbReference type="Gene3D" id="3.30.70.890">
    <property type="entry name" value="GHMP kinase, C-terminal domain"/>
    <property type="match status" value="1"/>
</dbReference>
<comment type="subcellular location">
    <subcellularLocation>
        <location evidence="1">Cytoplasm</location>
    </subcellularLocation>
</comment>
<dbReference type="OrthoDB" id="9812992at2"/>
<dbReference type="InterPro" id="IPR013750">
    <property type="entry name" value="GHMP_kinase_C_dom"/>
</dbReference>
<feature type="domain" description="GHMP kinase C-terminal" evidence="14">
    <location>
        <begin position="228"/>
        <end position="302"/>
    </location>
</feature>
<evidence type="ECO:0000256" key="8">
    <source>
        <dbReference type="ARBA" id="ARBA00022777"/>
    </source>
</evidence>
<evidence type="ECO:0000313" key="16">
    <source>
        <dbReference type="Proteomes" id="UP000326354"/>
    </source>
</evidence>
<keyword evidence="8 15" id="KW-0418">Kinase</keyword>